<comment type="similarity">
    <text evidence="1">Belongs to the carbon-nitrogen hydrolase superfamily. BTD/VNN family.</text>
</comment>
<evidence type="ECO:0000256" key="2">
    <source>
        <dbReference type="ARBA" id="ARBA00022801"/>
    </source>
</evidence>
<dbReference type="EMBL" id="JAXCGZ010022174">
    <property type="protein sequence ID" value="KAK7036659.1"/>
    <property type="molecule type" value="Genomic_DNA"/>
</dbReference>
<dbReference type="InterPro" id="IPR003010">
    <property type="entry name" value="C-N_Hydrolase"/>
</dbReference>
<accession>A0AAN8WEI6</accession>
<proteinExistence type="inferred from homology"/>
<dbReference type="InterPro" id="IPR036526">
    <property type="entry name" value="C-N_Hydrolase_sf"/>
</dbReference>
<comment type="caution">
    <text evidence="4">The sequence shown here is derived from an EMBL/GenBank/DDBJ whole genome shotgun (WGS) entry which is preliminary data.</text>
</comment>
<dbReference type="InterPro" id="IPR043957">
    <property type="entry name" value="Vanin_C"/>
</dbReference>
<evidence type="ECO:0000256" key="1">
    <source>
        <dbReference type="ARBA" id="ARBA00008225"/>
    </source>
</evidence>
<keyword evidence="2" id="KW-0378">Hydrolase</keyword>
<dbReference type="Pfam" id="PF00795">
    <property type="entry name" value="CN_hydrolase"/>
    <property type="match status" value="1"/>
</dbReference>
<reference evidence="4 5" key="1">
    <citation type="submission" date="2023-11" db="EMBL/GenBank/DDBJ databases">
        <title>Halocaridina rubra genome assembly.</title>
        <authorList>
            <person name="Smith C."/>
        </authorList>
    </citation>
    <scope>NUCLEOTIDE SEQUENCE [LARGE SCALE GENOMIC DNA]</scope>
    <source>
        <strain evidence="4">EP-1</strain>
        <tissue evidence="4">Whole</tissue>
    </source>
</reference>
<evidence type="ECO:0000313" key="4">
    <source>
        <dbReference type="EMBL" id="KAK7036659.1"/>
    </source>
</evidence>
<protein>
    <recommendedName>
        <fullName evidence="3">CN hydrolase domain-containing protein</fullName>
    </recommendedName>
</protein>
<evidence type="ECO:0000313" key="5">
    <source>
        <dbReference type="Proteomes" id="UP001381693"/>
    </source>
</evidence>
<dbReference type="PANTHER" id="PTHR10609">
    <property type="entry name" value="BIOTINIDASE-RELATED"/>
    <property type="match status" value="1"/>
</dbReference>
<dbReference type="GO" id="GO:0016787">
    <property type="term" value="F:hydrolase activity"/>
    <property type="evidence" value="ECO:0007669"/>
    <property type="project" value="UniProtKB-KW"/>
</dbReference>
<dbReference type="InterPro" id="IPR040154">
    <property type="entry name" value="Biotinidase/VNN"/>
</dbReference>
<feature type="non-terminal residue" evidence="4">
    <location>
        <position position="1"/>
    </location>
</feature>
<dbReference type="PROSITE" id="PS50263">
    <property type="entry name" value="CN_HYDROLASE"/>
    <property type="match status" value="1"/>
</dbReference>
<feature type="domain" description="CN hydrolase" evidence="3">
    <location>
        <begin position="1"/>
        <end position="215"/>
    </location>
</feature>
<evidence type="ECO:0000259" key="3">
    <source>
        <dbReference type="PROSITE" id="PS50263"/>
    </source>
</evidence>
<dbReference type="PANTHER" id="PTHR10609:SF14">
    <property type="entry name" value="BIOTINIDASE"/>
    <property type="match status" value="1"/>
</dbReference>
<dbReference type="Pfam" id="PF19018">
    <property type="entry name" value="Vanin_C"/>
    <property type="match status" value="1"/>
</dbReference>
<name>A0AAN8WEI6_HALRR</name>
<keyword evidence="5" id="KW-1185">Reference proteome</keyword>
<dbReference type="SUPFAM" id="SSF56317">
    <property type="entry name" value="Carbon-nitrogen hydrolase"/>
    <property type="match status" value="1"/>
</dbReference>
<gene>
    <name evidence="4" type="ORF">SK128_007973</name>
</gene>
<dbReference type="Gene3D" id="3.60.110.10">
    <property type="entry name" value="Carbon-nitrogen hydrolase"/>
    <property type="match status" value="1"/>
</dbReference>
<sequence>VIRELSCSAAELSMYFVVNLAEQVQCFLASDGTEPYSDGNDSDNEFEQRISPDEKFVDCPESGYIFYNTQVVFDRDGRVIASYRKKHLFLEPHFRPGEQPDEDAIFNTDFGVTFTLQICFDIMYESPGKYNIDHLGIRDVAMSTAWIDELPHLTAPQVWKGWSDGNRVNLIVANYHNPAKGELGSGIFRGLTSNPETYLYDVEAGTSLIVGKVKSRSSVKRENRKIDEETRAKKIQNTQNEGQNRKLENTLAENLEKNINNNNIHNNNNNNQKRNLGARAKIGENQAFYHEDLSLYNSSSLDKTDTEQVLIKTVCSDDGFCCDLTYSYLLNQSEMGLYKLFAYSGLVEKGDGVYSMYTQTCSVVYCLSDEVNSCARIEGREPEHSTLRVFEVRGTFASGDIYPSVFTQYLKLEDSSNWNFTLAQYPEYYHASMFMHEKTENLLAITMFSRWYARDPFQNFK</sequence>
<dbReference type="AlphaFoldDB" id="A0AAN8WEI6"/>
<dbReference type="Proteomes" id="UP001381693">
    <property type="component" value="Unassembled WGS sequence"/>
</dbReference>
<organism evidence="4 5">
    <name type="scientific">Halocaridina rubra</name>
    <name type="common">Hawaiian red shrimp</name>
    <dbReference type="NCBI Taxonomy" id="373956"/>
    <lineage>
        <taxon>Eukaryota</taxon>
        <taxon>Metazoa</taxon>
        <taxon>Ecdysozoa</taxon>
        <taxon>Arthropoda</taxon>
        <taxon>Crustacea</taxon>
        <taxon>Multicrustacea</taxon>
        <taxon>Malacostraca</taxon>
        <taxon>Eumalacostraca</taxon>
        <taxon>Eucarida</taxon>
        <taxon>Decapoda</taxon>
        <taxon>Pleocyemata</taxon>
        <taxon>Caridea</taxon>
        <taxon>Atyoidea</taxon>
        <taxon>Atyidae</taxon>
        <taxon>Halocaridina</taxon>
    </lineage>
</organism>